<keyword evidence="4" id="KW-1185">Reference proteome</keyword>
<sequence>MNSSSLNAGLVDTTLIPTAAATLEQQQNSSMSALLQQTPPHPPSLQMLQQQTLPFHHHSPSSHLFIQGGNNNNNSSTTTNIYNENNNRNGMSGGNEGTTTLPYNTLDSFGGQQNYNNTFAEVTKNALAGMMYQQPQYAGIVDNKQGQPPNPIVEEDANAAACSSEDGDFRSGRIRKRRYSMARIQPTRIKKVMQSDEEIGRMQAILCTPHFAFLEPLLREVPLGTNIAATGRDFHLSYRLQLHLQYDTQLKSPTMADGKKDDDGKKGGGERSVIKDDGGKGPQAVQGREQQQQEDANTNTEMISRLEPMEAIALDIGTVVSSEGHRKWHVLSRLGAGAFGAVYLVEEEGAKKEEKYALKAERLSAQVQMLAVEVQVYQALMAKAGTTQGKRRYPLLIDKGAWNNQCNYLVMSLVGPSLEDLRRKRPNNRFSMGTALIAAKKTLAAIVQMHLVGFLHRDRPRAGNIGFRGTAKYASRIGHKHKELCRGDDVESWFYMACELVKGKLPWQRVDVS</sequence>
<proteinExistence type="predicted"/>
<evidence type="ECO:0000313" key="5">
    <source>
        <dbReference type="WBParaSite" id="scaffold4051_cov206.g7546"/>
    </source>
</evidence>
<feature type="compositionally biased region" description="Basic and acidic residues" evidence="2">
    <location>
        <begin position="257"/>
        <end position="279"/>
    </location>
</feature>
<dbReference type="PROSITE" id="PS50011">
    <property type="entry name" value="PROTEIN_KINASE_DOM"/>
    <property type="match status" value="1"/>
</dbReference>
<evidence type="ECO:0000256" key="1">
    <source>
        <dbReference type="PROSITE-ProRule" id="PRU10141"/>
    </source>
</evidence>
<dbReference type="Proteomes" id="UP000887561">
    <property type="component" value="Unplaced"/>
</dbReference>
<dbReference type="PANTHER" id="PTHR11909">
    <property type="entry name" value="CASEIN KINASE-RELATED"/>
    <property type="match status" value="1"/>
</dbReference>
<dbReference type="GO" id="GO:0004672">
    <property type="term" value="F:protein kinase activity"/>
    <property type="evidence" value="ECO:0007669"/>
    <property type="project" value="InterPro"/>
</dbReference>
<dbReference type="PROSITE" id="PS00107">
    <property type="entry name" value="PROTEIN_KINASE_ATP"/>
    <property type="match status" value="1"/>
</dbReference>
<dbReference type="InterPro" id="IPR050235">
    <property type="entry name" value="CK1_Ser-Thr_kinase"/>
</dbReference>
<dbReference type="InterPro" id="IPR017441">
    <property type="entry name" value="Protein_kinase_ATP_BS"/>
</dbReference>
<dbReference type="Gene3D" id="1.10.510.10">
    <property type="entry name" value="Transferase(Phosphotransferase) domain 1"/>
    <property type="match status" value="2"/>
</dbReference>
<reference evidence="5" key="1">
    <citation type="submission" date="2022-11" db="UniProtKB">
        <authorList>
            <consortium name="WormBaseParasite"/>
        </authorList>
    </citation>
    <scope>IDENTIFICATION</scope>
</reference>
<dbReference type="WBParaSite" id="scaffold4051_cov206.g7546">
    <property type="protein sequence ID" value="scaffold4051_cov206.g7546"/>
    <property type="gene ID" value="scaffold4051_cov206.g7546"/>
</dbReference>
<feature type="binding site" evidence="1">
    <location>
        <position position="359"/>
    </location>
    <ligand>
        <name>ATP</name>
        <dbReference type="ChEBI" id="CHEBI:30616"/>
    </ligand>
</feature>
<dbReference type="InterPro" id="IPR011009">
    <property type="entry name" value="Kinase-like_dom_sf"/>
</dbReference>
<evidence type="ECO:0000313" key="4">
    <source>
        <dbReference type="Proteomes" id="UP000887561"/>
    </source>
</evidence>
<dbReference type="GO" id="GO:0005524">
    <property type="term" value="F:ATP binding"/>
    <property type="evidence" value="ECO:0007669"/>
    <property type="project" value="UniProtKB-UniRule"/>
</dbReference>
<keyword evidence="1" id="KW-0547">Nucleotide-binding</keyword>
<protein>
    <submittedName>
        <fullName evidence="5">Protein kinase domain-containing protein</fullName>
    </submittedName>
</protein>
<dbReference type="AlphaFoldDB" id="A0A915ML47"/>
<accession>A0A915ML47</accession>
<feature type="domain" description="Protein kinase" evidence="3">
    <location>
        <begin position="328"/>
        <end position="513"/>
    </location>
</feature>
<keyword evidence="1" id="KW-0067">ATP-binding</keyword>
<name>A0A915ML47_MELJA</name>
<feature type="region of interest" description="Disordered" evidence="2">
    <location>
        <begin position="251"/>
        <end position="298"/>
    </location>
</feature>
<evidence type="ECO:0000256" key="2">
    <source>
        <dbReference type="SAM" id="MobiDB-lite"/>
    </source>
</evidence>
<dbReference type="InterPro" id="IPR000719">
    <property type="entry name" value="Prot_kinase_dom"/>
</dbReference>
<evidence type="ECO:0000259" key="3">
    <source>
        <dbReference type="PROSITE" id="PS50011"/>
    </source>
</evidence>
<dbReference type="SUPFAM" id="SSF56112">
    <property type="entry name" value="Protein kinase-like (PK-like)"/>
    <property type="match status" value="1"/>
</dbReference>
<organism evidence="4 5">
    <name type="scientific">Meloidogyne javanica</name>
    <name type="common">Root-knot nematode worm</name>
    <dbReference type="NCBI Taxonomy" id="6303"/>
    <lineage>
        <taxon>Eukaryota</taxon>
        <taxon>Metazoa</taxon>
        <taxon>Ecdysozoa</taxon>
        <taxon>Nematoda</taxon>
        <taxon>Chromadorea</taxon>
        <taxon>Rhabditida</taxon>
        <taxon>Tylenchina</taxon>
        <taxon>Tylenchomorpha</taxon>
        <taxon>Tylenchoidea</taxon>
        <taxon>Meloidogynidae</taxon>
        <taxon>Meloidogyninae</taxon>
        <taxon>Meloidogyne</taxon>
        <taxon>Meloidogyne incognita group</taxon>
    </lineage>
</organism>